<dbReference type="Proteomes" id="UP001202134">
    <property type="component" value="Unassembled WGS sequence"/>
</dbReference>
<keyword evidence="1" id="KW-1133">Transmembrane helix</keyword>
<keyword evidence="1" id="KW-0812">Transmembrane</keyword>
<keyword evidence="3" id="KW-1185">Reference proteome</keyword>
<sequence>MTEAEVYTAEDLSLGHFLYALMSAFPLFFLPVFFSLVINISQTNVASQSLLATHLRWQRNSITGLMPLLIIGYFIPQLWLSIPVFTFALIWFSYRIFKGWLGLNDNLSMY</sequence>
<evidence type="ECO:0008006" key="4">
    <source>
        <dbReference type="Google" id="ProtNLM"/>
    </source>
</evidence>
<comment type="caution">
    <text evidence="2">The sequence shown here is derived from an EMBL/GenBank/DDBJ whole genome shotgun (WGS) entry which is preliminary data.</text>
</comment>
<evidence type="ECO:0000256" key="1">
    <source>
        <dbReference type="SAM" id="Phobius"/>
    </source>
</evidence>
<evidence type="ECO:0000313" key="3">
    <source>
        <dbReference type="Proteomes" id="UP001202134"/>
    </source>
</evidence>
<feature type="transmembrane region" description="Helical" evidence="1">
    <location>
        <begin position="61"/>
        <end position="94"/>
    </location>
</feature>
<evidence type="ECO:0000313" key="2">
    <source>
        <dbReference type="EMBL" id="MCL1044044.1"/>
    </source>
</evidence>
<organism evidence="2 3">
    <name type="scientific">Shewanella electrodiphila</name>
    <dbReference type="NCBI Taxonomy" id="934143"/>
    <lineage>
        <taxon>Bacteria</taxon>
        <taxon>Pseudomonadati</taxon>
        <taxon>Pseudomonadota</taxon>
        <taxon>Gammaproteobacteria</taxon>
        <taxon>Alteromonadales</taxon>
        <taxon>Shewanellaceae</taxon>
        <taxon>Shewanella</taxon>
    </lineage>
</organism>
<gene>
    <name evidence="2" type="ORF">L2737_01680</name>
</gene>
<feature type="transmembrane region" description="Helical" evidence="1">
    <location>
        <begin position="17"/>
        <end position="40"/>
    </location>
</feature>
<reference evidence="2 3" key="1">
    <citation type="submission" date="2022-01" db="EMBL/GenBank/DDBJ databases">
        <title>Whole genome-based taxonomy of the Shewanellaceae.</title>
        <authorList>
            <person name="Martin-Rodriguez A.J."/>
        </authorList>
    </citation>
    <scope>NUCLEOTIDE SEQUENCE [LARGE SCALE GENOMIC DNA]</scope>
    <source>
        <strain evidence="2 3">DSM 24955</strain>
    </source>
</reference>
<accession>A0ABT0KJT5</accession>
<dbReference type="EMBL" id="JAKIKU010000001">
    <property type="protein sequence ID" value="MCL1044044.1"/>
    <property type="molecule type" value="Genomic_DNA"/>
</dbReference>
<protein>
    <recommendedName>
        <fullName evidence="4">DUF4870 domain-containing protein</fullName>
    </recommendedName>
</protein>
<name>A0ABT0KJT5_9GAMM</name>
<proteinExistence type="predicted"/>
<keyword evidence="1" id="KW-0472">Membrane</keyword>
<dbReference type="RefSeq" id="WP_248954815.1">
    <property type="nucleotide sequence ID" value="NZ_JAKIKU010000001.1"/>
</dbReference>